<comment type="caution">
    <text evidence="1">The sequence shown here is derived from an EMBL/GenBank/DDBJ whole genome shotgun (WGS) entry which is preliminary data.</text>
</comment>
<accession>A0A918QFL4</accession>
<evidence type="ECO:0000313" key="2">
    <source>
        <dbReference type="Proteomes" id="UP000622166"/>
    </source>
</evidence>
<sequence>MATACLRPGAAGNLVDAGRASPRACGIRPPGEAVVVRQRCQGPGCAELLPEAGVRGGRPRRYCSERCRSSSRRFLALLDRCLARRGARLETMAEERHLLRSAAYTVANEARGLAAVLDAEAGRPGWEQPAWWDRARPELGRPGAPYTRAALELLEAAHLAVAAAVAADRAPGDGWAEIGAALGVSEDTAARRYRRAADTPPPDR</sequence>
<gene>
    <name evidence="1" type="ORF">GCM10010365_74120</name>
</gene>
<evidence type="ECO:0000313" key="1">
    <source>
        <dbReference type="EMBL" id="GGZ42628.1"/>
    </source>
</evidence>
<reference evidence="1" key="1">
    <citation type="journal article" date="2014" name="Int. J. Syst. Evol. Microbiol.">
        <title>Complete genome sequence of Corynebacterium casei LMG S-19264T (=DSM 44701T), isolated from a smear-ripened cheese.</title>
        <authorList>
            <consortium name="US DOE Joint Genome Institute (JGI-PGF)"/>
            <person name="Walter F."/>
            <person name="Albersmeier A."/>
            <person name="Kalinowski J."/>
            <person name="Ruckert C."/>
        </authorList>
    </citation>
    <scope>NUCLEOTIDE SEQUENCE</scope>
    <source>
        <strain evidence="1">JCM 4815</strain>
    </source>
</reference>
<dbReference type="Proteomes" id="UP000622166">
    <property type="component" value="Unassembled WGS sequence"/>
</dbReference>
<protein>
    <submittedName>
        <fullName evidence="1">Uncharacterized protein</fullName>
    </submittedName>
</protein>
<proteinExistence type="predicted"/>
<dbReference type="EMBL" id="BMVW01000028">
    <property type="protein sequence ID" value="GGZ42628.1"/>
    <property type="molecule type" value="Genomic_DNA"/>
</dbReference>
<name>A0A918QFL4_9ACTN</name>
<keyword evidence="2" id="KW-1185">Reference proteome</keyword>
<dbReference type="AlphaFoldDB" id="A0A918QFL4"/>
<organism evidence="1 2">
    <name type="scientific">Streptomyces poonensis</name>
    <dbReference type="NCBI Taxonomy" id="68255"/>
    <lineage>
        <taxon>Bacteria</taxon>
        <taxon>Bacillati</taxon>
        <taxon>Actinomycetota</taxon>
        <taxon>Actinomycetes</taxon>
        <taxon>Kitasatosporales</taxon>
        <taxon>Streptomycetaceae</taxon>
        <taxon>Streptomyces</taxon>
    </lineage>
</organism>
<reference evidence="1" key="2">
    <citation type="submission" date="2020-09" db="EMBL/GenBank/DDBJ databases">
        <authorList>
            <person name="Sun Q."/>
            <person name="Ohkuma M."/>
        </authorList>
    </citation>
    <scope>NUCLEOTIDE SEQUENCE</scope>
    <source>
        <strain evidence="1">JCM 4815</strain>
    </source>
</reference>